<dbReference type="Proteomes" id="UP000663879">
    <property type="component" value="Unassembled WGS sequence"/>
</dbReference>
<proteinExistence type="predicted"/>
<accession>A0A813PNW4</accession>
<comment type="caution">
    <text evidence="1">The sequence shown here is derived from an EMBL/GenBank/DDBJ whole genome shotgun (WGS) entry which is preliminary data.</text>
</comment>
<evidence type="ECO:0000313" key="1">
    <source>
        <dbReference type="EMBL" id="CAF0753640.1"/>
    </source>
</evidence>
<dbReference type="PANTHER" id="PTHR47163">
    <property type="entry name" value="DDE_TNP_IS1595 DOMAIN-CONTAINING PROTEIN"/>
    <property type="match status" value="1"/>
</dbReference>
<evidence type="ECO:0000313" key="2">
    <source>
        <dbReference type="Proteomes" id="UP000663879"/>
    </source>
</evidence>
<keyword evidence="2" id="KW-1185">Reference proteome</keyword>
<dbReference type="EMBL" id="CAJNOC010000383">
    <property type="protein sequence ID" value="CAF0753640.1"/>
    <property type="molecule type" value="Genomic_DNA"/>
</dbReference>
<sequence length="129" mass="15391">MPFLSKTVNHSYNFVSPTNKKFHTNKFESLWRDAKTMIKEMDGCDRLYLSWYIDDFMLRVNKKVTRESAYHEIIKDIAKFYRRDFDLNIKGVEPPLHDCEDTLEILQNGDFEEPDGNYLNCLGLENNYH</sequence>
<dbReference type="AlphaFoldDB" id="A0A813PNW4"/>
<name>A0A813PNW4_9BILA</name>
<dbReference type="InterPro" id="IPR053164">
    <property type="entry name" value="IS1016-like_transposase"/>
</dbReference>
<reference evidence="1" key="1">
    <citation type="submission" date="2021-02" db="EMBL/GenBank/DDBJ databases">
        <authorList>
            <person name="Nowell W R."/>
        </authorList>
    </citation>
    <scope>NUCLEOTIDE SEQUENCE</scope>
    <source>
        <strain evidence="1">Ploen Becks lab</strain>
    </source>
</reference>
<organism evidence="1 2">
    <name type="scientific">Brachionus calyciflorus</name>
    <dbReference type="NCBI Taxonomy" id="104777"/>
    <lineage>
        <taxon>Eukaryota</taxon>
        <taxon>Metazoa</taxon>
        <taxon>Spiralia</taxon>
        <taxon>Gnathifera</taxon>
        <taxon>Rotifera</taxon>
        <taxon>Eurotatoria</taxon>
        <taxon>Monogononta</taxon>
        <taxon>Pseudotrocha</taxon>
        <taxon>Ploima</taxon>
        <taxon>Brachionidae</taxon>
        <taxon>Brachionus</taxon>
    </lineage>
</organism>
<gene>
    <name evidence="1" type="ORF">OXX778_LOCUS4052</name>
</gene>
<protein>
    <submittedName>
        <fullName evidence="1">Uncharacterized protein</fullName>
    </submittedName>
</protein>
<dbReference type="PANTHER" id="PTHR47163:SF2">
    <property type="entry name" value="SI:DKEY-17M8.2"/>
    <property type="match status" value="1"/>
</dbReference>